<organism evidence="3 4">
    <name type="scientific">Neobacillus bataviensis LMG 21833</name>
    <dbReference type="NCBI Taxonomy" id="1117379"/>
    <lineage>
        <taxon>Bacteria</taxon>
        <taxon>Bacillati</taxon>
        <taxon>Bacillota</taxon>
        <taxon>Bacilli</taxon>
        <taxon>Bacillales</taxon>
        <taxon>Bacillaceae</taxon>
        <taxon>Neobacillus</taxon>
    </lineage>
</organism>
<dbReference type="RefSeq" id="WP_007086594.1">
    <property type="nucleotide sequence ID" value="NZ_AJLS01000124.1"/>
</dbReference>
<dbReference type="InterPro" id="IPR001451">
    <property type="entry name" value="Hexapep"/>
</dbReference>
<dbReference type="InterPro" id="IPR018357">
    <property type="entry name" value="Hexapep_transf_CS"/>
</dbReference>
<dbReference type="AlphaFoldDB" id="K6C447"/>
<proteinExistence type="predicted"/>
<dbReference type="Pfam" id="PF00132">
    <property type="entry name" value="Hexapep"/>
    <property type="match status" value="1"/>
</dbReference>
<dbReference type="NCBIfam" id="TIGR03308">
    <property type="entry name" value="phn_thr-fam"/>
    <property type="match status" value="1"/>
</dbReference>
<dbReference type="InterPro" id="IPR011004">
    <property type="entry name" value="Trimer_LpxA-like_sf"/>
</dbReference>
<evidence type="ECO:0000313" key="3">
    <source>
        <dbReference type="EMBL" id="EKN65915.1"/>
    </source>
</evidence>
<keyword evidence="2" id="KW-0677">Repeat</keyword>
<dbReference type="PANTHER" id="PTHR43300:SF11">
    <property type="entry name" value="ACETYLTRANSFERASE RV3034C-RELATED"/>
    <property type="match status" value="1"/>
</dbReference>
<accession>K6C447</accession>
<evidence type="ECO:0000256" key="1">
    <source>
        <dbReference type="ARBA" id="ARBA00022679"/>
    </source>
</evidence>
<dbReference type="STRING" id="1117379.BABA_18002"/>
<comment type="caution">
    <text evidence="3">The sequence shown here is derived from an EMBL/GenBank/DDBJ whole genome shotgun (WGS) entry which is preliminary data.</text>
</comment>
<gene>
    <name evidence="3" type="ORF">BABA_18002</name>
</gene>
<dbReference type="CDD" id="cd03349">
    <property type="entry name" value="LbH_XAT"/>
    <property type="match status" value="1"/>
</dbReference>
<reference evidence="3 4" key="1">
    <citation type="journal article" date="2012" name="Front. Microbiol.">
        <title>Redundancy and modularity in membrane-associated dissimilatory nitrate reduction in Bacillus.</title>
        <authorList>
            <person name="Heylen K."/>
            <person name="Keltjens J."/>
        </authorList>
    </citation>
    <scope>NUCLEOTIDE SEQUENCE [LARGE SCALE GENOMIC DNA]</scope>
    <source>
        <strain evidence="4">LMG 21833T</strain>
    </source>
</reference>
<name>K6C447_9BACI</name>
<dbReference type="PANTHER" id="PTHR43300">
    <property type="entry name" value="ACETYLTRANSFERASE"/>
    <property type="match status" value="1"/>
</dbReference>
<dbReference type="InterPro" id="IPR050179">
    <property type="entry name" value="Trans_hexapeptide_repeat"/>
</dbReference>
<dbReference type="Proteomes" id="UP000006316">
    <property type="component" value="Unassembled WGS sequence"/>
</dbReference>
<dbReference type="EMBL" id="AJLS01000124">
    <property type="protein sequence ID" value="EKN65915.1"/>
    <property type="molecule type" value="Genomic_DNA"/>
</dbReference>
<protein>
    <submittedName>
        <fullName evidence="3">Phosphonate metabolim protein, transferase hexapeptide repeat family</fullName>
    </submittedName>
</protein>
<evidence type="ECO:0000313" key="4">
    <source>
        <dbReference type="Proteomes" id="UP000006316"/>
    </source>
</evidence>
<dbReference type="PROSITE" id="PS00101">
    <property type="entry name" value="HEXAPEP_TRANSFERASES"/>
    <property type="match status" value="1"/>
</dbReference>
<dbReference type="InterPro" id="IPR017694">
    <property type="entry name" value="Phosphonate_tfrase_rpt"/>
</dbReference>
<keyword evidence="1 3" id="KW-0808">Transferase</keyword>
<dbReference type="eggNOG" id="COG0110">
    <property type="taxonomic scope" value="Bacteria"/>
</dbReference>
<dbReference type="PATRIC" id="fig|1117379.3.peg.3728"/>
<dbReference type="Gene3D" id="2.160.10.10">
    <property type="entry name" value="Hexapeptide repeat proteins"/>
    <property type="match status" value="1"/>
</dbReference>
<sequence length="211" mass="24233">MNFIHQPKKEKIQLSKPIVDPTSHIVNTYAGNWTSIGPANKIIESKIGDYTYTMDDVTINYAEIGKYCSIASHVCINPVHHPMDRVTQHHMTYRRIAYRFADTDDEEIFNWRRVNRVTIGHDVWIGHGAIIMKGVKIGNGAVIASGAVVTKDVKPYTIVGGVPAQLIKERFSRGVAEKLQLIAWWNWPREVMEERFYELNDLEMFLEKYGQ</sequence>
<dbReference type="GO" id="GO:0016740">
    <property type="term" value="F:transferase activity"/>
    <property type="evidence" value="ECO:0007669"/>
    <property type="project" value="UniProtKB-KW"/>
</dbReference>
<dbReference type="OrthoDB" id="9801697at2"/>
<keyword evidence="4" id="KW-1185">Reference proteome</keyword>
<evidence type="ECO:0000256" key="2">
    <source>
        <dbReference type="ARBA" id="ARBA00022737"/>
    </source>
</evidence>
<dbReference type="SUPFAM" id="SSF51161">
    <property type="entry name" value="Trimeric LpxA-like enzymes"/>
    <property type="match status" value="1"/>
</dbReference>